<name>A0AC34F3M3_9BILA</name>
<reference evidence="2" key="1">
    <citation type="submission" date="2022-11" db="UniProtKB">
        <authorList>
            <consortium name="WormBaseParasite"/>
        </authorList>
    </citation>
    <scope>IDENTIFICATION</scope>
</reference>
<sequence length="523" mass="59154">MNIGSWFFSEISTKQWHANKIIGISSLIAITTISLISRFTLWAPIESITGEFKMLFSFKFWFMALLCSAFLSFAVSFFSVQYIFSPSNESVASADRKESKTVFAIFAGLFMSLLIALPYVINATVSWNASFTTIVFAWVSILVTAAKIATENDFRLYFANTSTSHGIKELSRVVFATTKDNLHENLRRTLRVFQYSYGIVFFLSILFPMIRHNFFHLFDPIVIAHVAFMVLSFFILSDIVCFAINHFTMVPIEFPLPTPYFFNDVHRNVVNLTNGMASTNTFLKLFAFHNFAAKARSPAKTAFFVLSQPGNHPKLWAAVLSQCLDAINNVTVKLTKETEITLAKNAANLQYAQFLNGDRSTVKATLLKPPTLKPKMKPTKEPFEFITFAPIKNKIKPFYDTLQKHFISEKPIIPTVECDIIVFAIEGLGSLVECSLTQDRYGIVQKSLSIILSTFVDLASSCDQLIRAKAMRRGSASYADTRIFKIRDIVVNVIHDIYTAFERHIDDLNLPTDKLVLLKEFTA</sequence>
<protein>
    <submittedName>
        <fullName evidence="2">Uncharacterized protein</fullName>
    </submittedName>
</protein>
<evidence type="ECO:0000313" key="2">
    <source>
        <dbReference type="WBParaSite" id="ES5_v2.g11494.t1"/>
    </source>
</evidence>
<dbReference type="WBParaSite" id="ES5_v2.g11494.t1">
    <property type="protein sequence ID" value="ES5_v2.g11494.t1"/>
    <property type="gene ID" value="ES5_v2.g11494"/>
</dbReference>
<proteinExistence type="predicted"/>
<accession>A0AC34F3M3</accession>
<organism evidence="1 2">
    <name type="scientific">Panagrolaimus sp. ES5</name>
    <dbReference type="NCBI Taxonomy" id="591445"/>
    <lineage>
        <taxon>Eukaryota</taxon>
        <taxon>Metazoa</taxon>
        <taxon>Ecdysozoa</taxon>
        <taxon>Nematoda</taxon>
        <taxon>Chromadorea</taxon>
        <taxon>Rhabditida</taxon>
        <taxon>Tylenchina</taxon>
        <taxon>Panagrolaimomorpha</taxon>
        <taxon>Panagrolaimoidea</taxon>
        <taxon>Panagrolaimidae</taxon>
        <taxon>Panagrolaimus</taxon>
    </lineage>
</organism>
<evidence type="ECO:0000313" key="1">
    <source>
        <dbReference type="Proteomes" id="UP000887579"/>
    </source>
</evidence>
<dbReference type="Proteomes" id="UP000887579">
    <property type="component" value="Unplaced"/>
</dbReference>